<comment type="caution">
    <text evidence="2">The sequence shown here is derived from an EMBL/GenBank/DDBJ whole genome shotgun (WGS) entry which is preliminary data.</text>
</comment>
<organism evidence="2 3">
    <name type="scientific">Aquipuribacter nitratireducens</name>
    <dbReference type="NCBI Taxonomy" id="650104"/>
    <lineage>
        <taxon>Bacteria</taxon>
        <taxon>Bacillati</taxon>
        <taxon>Actinomycetota</taxon>
        <taxon>Actinomycetes</taxon>
        <taxon>Micrococcales</taxon>
        <taxon>Intrasporangiaceae</taxon>
        <taxon>Aquipuribacter</taxon>
    </lineage>
</organism>
<feature type="transmembrane region" description="Helical" evidence="1">
    <location>
        <begin position="75"/>
        <end position="94"/>
    </location>
</feature>
<evidence type="ECO:0000256" key="1">
    <source>
        <dbReference type="SAM" id="Phobius"/>
    </source>
</evidence>
<keyword evidence="1" id="KW-1133">Transmembrane helix</keyword>
<keyword evidence="1" id="KW-0472">Membrane</keyword>
<evidence type="ECO:0008006" key="4">
    <source>
        <dbReference type="Google" id="ProtNLM"/>
    </source>
</evidence>
<evidence type="ECO:0000313" key="2">
    <source>
        <dbReference type="EMBL" id="MFC5379308.1"/>
    </source>
</evidence>
<gene>
    <name evidence="2" type="ORF">ACFPJ6_00740</name>
</gene>
<accession>A0ABW0GIM4</accession>
<feature type="transmembrane region" description="Helical" evidence="1">
    <location>
        <begin position="21"/>
        <end position="43"/>
    </location>
</feature>
<evidence type="ECO:0000313" key="3">
    <source>
        <dbReference type="Proteomes" id="UP001596122"/>
    </source>
</evidence>
<dbReference type="Proteomes" id="UP001596122">
    <property type="component" value="Unassembled WGS sequence"/>
</dbReference>
<feature type="transmembrane region" description="Helical" evidence="1">
    <location>
        <begin position="164"/>
        <end position="184"/>
    </location>
</feature>
<keyword evidence="1" id="KW-0812">Transmembrane</keyword>
<proteinExistence type="predicted"/>
<feature type="transmembrane region" description="Helical" evidence="1">
    <location>
        <begin position="101"/>
        <end position="119"/>
    </location>
</feature>
<feature type="transmembrane region" description="Helical" evidence="1">
    <location>
        <begin position="196"/>
        <end position="216"/>
    </location>
</feature>
<dbReference type="RefSeq" id="WP_340266586.1">
    <property type="nucleotide sequence ID" value="NZ_JBBEOG010000001.1"/>
</dbReference>
<dbReference type="EMBL" id="JBHSLD010000001">
    <property type="protein sequence ID" value="MFC5379308.1"/>
    <property type="molecule type" value="Genomic_DNA"/>
</dbReference>
<protein>
    <recommendedName>
        <fullName evidence="4">DUF4386 family protein</fullName>
    </recommendedName>
</protein>
<name>A0ABW0GIM4_9MICO</name>
<keyword evidence="3" id="KW-1185">Reference proteome</keyword>
<reference evidence="3" key="1">
    <citation type="journal article" date="2019" name="Int. J. Syst. Evol. Microbiol.">
        <title>The Global Catalogue of Microorganisms (GCM) 10K type strain sequencing project: providing services to taxonomists for standard genome sequencing and annotation.</title>
        <authorList>
            <consortium name="The Broad Institute Genomics Platform"/>
            <consortium name="The Broad Institute Genome Sequencing Center for Infectious Disease"/>
            <person name="Wu L."/>
            <person name="Ma J."/>
        </authorList>
    </citation>
    <scope>NUCLEOTIDE SEQUENCE [LARGE SCALE GENOMIC DNA]</scope>
    <source>
        <strain evidence="3">CCUG 43114</strain>
    </source>
</reference>
<sequence length="236" mass="24495">MSTTSMPSVRDERATARPQGALARLAPPGGAGLLLAPLLMLGATATSPPQADDSPAAYIESLAADPALTALSAGLFHYGWLFIAFGALAALTLVRGRRGRALTTVGALMTAVGAFQIGGLLLSDWYLAALGAELPVTDAVRVFEAVGTDVWMLTWLQSGRLLPLLGMPVLFAGLARAGVLPWWLVPGSLGAMIVPFVVPGPLGLALGAVCWAPMVLTGYRLVRRARADVRDAEARG</sequence>